<feature type="region of interest" description="Disordered" evidence="1">
    <location>
        <begin position="50"/>
        <end position="88"/>
    </location>
</feature>
<keyword evidence="3" id="KW-1185">Reference proteome</keyword>
<sequence>MATRRLLPAVIAAASSASASSSSIVATGSRTAHIKPRRYTTIAYPAQFIPSSGESQATPEHTGQAENPPSTEDDAQIGPSHPSRPLEGFFHSSRALEVAPSDQEDHSYDSAAAPLFYDARYLPPQYVPHITGDIHPDLAATIETPDCEAAWRIYESQDYHDTESLRDLWWQISVPASRSYADVQTAVNRLVAISRRTSPDRLQWHRLMYLATAQLEMSRKMRPSHLVSPSLSTPCHVDAGSLNALANLLDSFRASGEAIDAPLLHRIFYQLCVHKRPREALDLWQAQLRAWEKGKFTLASLRGWASRPARLTTRTAEALLDALALAPHLRDMDAAQRLTPSETVALALSSMELILDDEVAVHKRPIREWMSHASLDTLWAMLPQRISKAAARRGEPWAVPMVHPLDSNGIDAARSSLRVSKDVQHVLVEAVAFQLARLGDLRAALTIYEVEVGKRVNSNRADIRDAIIVGATRNVNKLAVKFQKLVSSQQSTPEHQQILADAADGLDAGFFLFFDQPPAQAQLRSPTEATIFSLLAASSSMLLAAANGLRASEAQQQSLHWLAHIRRLTSTLLAEDPRLGQVSITLHTQLIRIHAQMSDLEYVKDLWVKFRQRTASPDLPHAVGTLPLKMQTFAWLFDAMIKTQKIDDTIFAVRLYFDWLSTRAPPSGKGDKRSKAGGGDLPPDILPRFVRTLAKLNMAHVVRRVLQDMRQQEVPLTPQLAIALLEAFGRPELAPFQQTVRTLDEFVQLQAPHRESEADGATVSVPHKGNTAHLSLNAYSLSLDQGSSRSVAASQWHERVKPNLSRIFALFIEELSVRLADHNRKSSRYDITEITIREAFNSALRTLLNWPISRLQKVDTRGALAAAKTLLSTWAPRGASTHSRGVQVLLSTMRDELIVEGDADTWSLELLACVKEDAVAEGGKETIEHVRAGPLDQALALWEKSLTATYEFQRKAPLQQRAILRSHSKDALIRALNSEGEGATDTIPYEGVLHASSSPSPDAASLPDAATTTSKPCRQPILPRPIRMRSRPTAYFMIRLALARRYEDAQRVYTTWMESLTREERFWSELAARLDQQDRTEGGAVANIGENETKRPTKLRVSVATRAKLSRMQEARRDTARARSGSEVALASPAFATDEQRKALTCRTVHVARLVTLMLESGLAGHYADEGGTPPWPGHEAKQRAAQWSEARRLFEEVWDLWGVQERSKGRNRPAGEVVEDVETEREADWRELVHHIAKIERKLR</sequence>
<feature type="compositionally biased region" description="Low complexity" evidence="1">
    <location>
        <begin position="995"/>
        <end position="1014"/>
    </location>
</feature>
<evidence type="ECO:0000313" key="2">
    <source>
        <dbReference type="EMBL" id="PWN30813.1"/>
    </source>
</evidence>
<name>A0A316V3N7_9BASI</name>
<accession>A0A316V3N7</accession>
<organism evidence="2 3">
    <name type="scientific">Jaminaea rosea</name>
    <dbReference type="NCBI Taxonomy" id="1569628"/>
    <lineage>
        <taxon>Eukaryota</taxon>
        <taxon>Fungi</taxon>
        <taxon>Dikarya</taxon>
        <taxon>Basidiomycota</taxon>
        <taxon>Ustilaginomycotina</taxon>
        <taxon>Exobasidiomycetes</taxon>
        <taxon>Microstromatales</taxon>
        <taxon>Microstromatales incertae sedis</taxon>
        <taxon>Jaminaea</taxon>
    </lineage>
</organism>
<dbReference type="AlphaFoldDB" id="A0A316V3N7"/>
<dbReference type="EMBL" id="KZ819662">
    <property type="protein sequence ID" value="PWN30813.1"/>
    <property type="molecule type" value="Genomic_DNA"/>
</dbReference>
<evidence type="ECO:0000313" key="3">
    <source>
        <dbReference type="Proteomes" id="UP000245884"/>
    </source>
</evidence>
<feature type="compositionally biased region" description="Polar residues" evidence="1">
    <location>
        <begin position="50"/>
        <end position="70"/>
    </location>
</feature>
<feature type="region of interest" description="Disordered" evidence="1">
    <location>
        <begin position="991"/>
        <end position="1022"/>
    </location>
</feature>
<reference evidence="2 3" key="1">
    <citation type="journal article" date="2018" name="Mol. Biol. Evol.">
        <title>Broad Genomic Sampling Reveals a Smut Pathogenic Ancestry of the Fungal Clade Ustilaginomycotina.</title>
        <authorList>
            <person name="Kijpornyongpan T."/>
            <person name="Mondo S.J."/>
            <person name="Barry K."/>
            <person name="Sandor L."/>
            <person name="Lee J."/>
            <person name="Lipzen A."/>
            <person name="Pangilinan J."/>
            <person name="LaButti K."/>
            <person name="Hainaut M."/>
            <person name="Henrissat B."/>
            <person name="Grigoriev I.V."/>
            <person name="Spatafora J.W."/>
            <person name="Aime M.C."/>
        </authorList>
    </citation>
    <scope>NUCLEOTIDE SEQUENCE [LARGE SCALE GENOMIC DNA]</scope>
    <source>
        <strain evidence="2 3">MCA 5214</strain>
    </source>
</reference>
<protein>
    <submittedName>
        <fullName evidence="2">Uncharacterized protein</fullName>
    </submittedName>
</protein>
<dbReference type="GeneID" id="37027043"/>
<proteinExistence type="predicted"/>
<evidence type="ECO:0000256" key="1">
    <source>
        <dbReference type="SAM" id="MobiDB-lite"/>
    </source>
</evidence>
<dbReference type="Proteomes" id="UP000245884">
    <property type="component" value="Unassembled WGS sequence"/>
</dbReference>
<dbReference type="RefSeq" id="XP_025365425.1">
    <property type="nucleotide sequence ID" value="XM_025505220.1"/>
</dbReference>
<gene>
    <name evidence="2" type="ORF">BDZ90DRAFT_229810</name>
</gene>